<gene>
    <name evidence="7" type="ORF">WH47_02279</name>
</gene>
<dbReference type="OrthoDB" id="3200163at2759"/>
<feature type="region of interest" description="Disordered" evidence="4">
    <location>
        <begin position="945"/>
        <end position="1058"/>
    </location>
</feature>
<sequence>MGRVHQFEDLSEIGQEYGGKVENAQVVVKTVPAIRICMHGNQGTKKVENAQHRFEWPPANAVMLLPCQPAAKRRPLATRFLSRSTRAASTSIENRGTRYPRPSNCPAEGNWQEKQKTARKNVPLASKPWLKSRSTVMLLASLRVAASKCCHALAMPAGGQEEAAGHEVLEQIEQLPPADCHPRVDRPRGIPCCYTGPLRFAHRRDQERTDTWDSSGMYRFWCVPLAILSIISPYEVPYAFRRCRSGYLNHEDLNSRHLVPVEVFRGIPYAAPPVGDLRFRPPISPIPWDGIKLADSFGAVCPQHFPDISNDTAALLQMPLGRYQQLKHLFTFLTNQSEDCLFLNLYIPGSGTKNVIVIFPENDGKVMKNTVQGSRGLEAPYAVMVYVHGESFEWGTGNVYDGSVLASAGHVIVITLNYRLGILGFLRTRPYPDRIPASGGNLALKDIAMGLRWVRENIAAFGGDPTKITLIGHDTGAALVNLLLLAPYGKGLFHRVVLSSGSALSPWASVHDPNDLRLKVAEQIGCSTENDEDIADCLRGVPLRKLMAVELPEIRFVPRIGPGLPVDQNNPDPGLDMERASETFIKVPLILGVSTTESNLDFNMNDIQLGFEEDHRNRILRTFIRNAYVYHLNEIFSAVRNEYTDWDKPVLHPIIIRDWTMEALSDGHTVAPLMRIAFYHARRGAKTYFYHFSHQTKDSGYLQRLGSIRGEDIPYIFGLPLVGGGSFFPRNYSRQDQGVAEAVLTFFTNFAKTGNPNEPHKIESVDYGTPKEKTRYRGLIWEQYETGTQQYLTIAMKPKMKSHYRGHKMAVWLNLIPQLHRPGDDDVSMRHHHFRERGDHYYAGPVRDEWYTPLPLLGTTKTSASSTTACSTSTGDEIIAEDITPILEDSEDDAELLQRLASRHYYSTTTALAITVGVGCILLVLNMLIFAGIYYQRDRDKKRAAMDCTPNGQESLPMTTMSSMKAPESPRSAQEPPPSYTTLARSPSIQEHQQIPQDQSTDVDEQPKSEQKSGHGTSNAIHKDPIPPKPPTRTTSSLSTSSGTNTIKKRVQIQEISV</sequence>
<dbReference type="EMBL" id="KQ414687">
    <property type="protein sequence ID" value="KOC63740.1"/>
    <property type="molecule type" value="Genomic_DNA"/>
</dbReference>
<name>A0A0L7QYP7_9HYME</name>
<feature type="compositionally biased region" description="Polar residues" evidence="4">
    <location>
        <begin position="82"/>
        <end position="94"/>
    </location>
</feature>
<accession>A0A0L7QYP7</accession>
<evidence type="ECO:0000256" key="1">
    <source>
        <dbReference type="ARBA" id="ARBA00005964"/>
    </source>
</evidence>
<keyword evidence="5" id="KW-0472">Membrane</keyword>
<feature type="compositionally biased region" description="Polar residues" evidence="4">
    <location>
        <begin position="980"/>
        <end position="1000"/>
    </location>
</feature>
<evidence type="ECO:0000256" key="2">
    <source>
        <dbReference type="ARBA" id="ARBA00022729"/>
    </source>
</evidence>
<keyword evidence="2" id="KW-0732">Signal</keyword>
<dbReference type="STRING" id="597456.A0A0L7QYP7"/>
<keyword evidence="3" id="KW-0325">Glycoprotein</keyword>
<comment type="similarity">
    <text evidence="1">Belongs to the type-B carboxylesterase/lipase family.</text>
</comment>
<dbReference type="PANTHER" id="PTHR43903">
    <property type="entry name" value="NEUROLIGIN"/>
    <property type="match status" value="1"/>
</dbReference>
<dbReference type="PROSITE" id="PS00941">
    <property type="entry name" value="CARBOXYLESTERASE_B_2"/>
    <property type="match status" value="1"/>
</dbReference>
<keyword evidence="8" id="KW-1185">Reference proteome</keyword>
<dbReference type="SUPFAM" id="SSF53474">
    <property type="entry name" value="alpha/beta-Hydrolases"/>
    <property type="match status" value="1"/>
</dbReference>
<dbReference type="Gene3D" id="3.40.50.1820">
    <property type="entry name" value="alpha/beta hydrolase"/>
    <property type="match status" value="1"/>
</dbReference>
<evidence type="ECO:0000256" key="3">
    <source>
        <dbReference type="ARBA" id="ARBA00023180"/>
    </source>
</evidence>
<dbReference type="Proteomes" id="UP000053825">
    <property type="component" value="Unassembled WGS sequence"/>
</dbReference>
<dbReference type="InterPro" id="IPR051093">
    <property type="entry name" value="Neuroligin/BSAL"/>
</dbReference>
<feature type="transmembrane region" description="Helical" evidence="5">
    <location>
        <begin position="911"/>
        <end position="935"/>
    </location>
</feature>
<keyword evidence="5" id="KW-1133">Transmembrane helix</keyword>
<dbReference type="AlphaFoldDB" id="A0A0L7QYP7"/>
<organism evidence="7 8">
    <name type="scientific">Habropoda laboriosa</name>
    <dbReference type="NCBI Taxonomy" id="597456"/>
    <lineage>
        <taxon>Eukaryota</taxon>
        <taxon>Metazoa</taxon>
        <taxon>Ecdysozoa</taxon>
        <taxon>Arthropoda</taxon>
        <taxon>Hexapoda</taxon>
        <taxon>Insecta</taxon>
        <taxon>Pterygota</taxon>
        <taxon>Neoptera</taxon>
        <taxon>Endopterygota</taxon>
        <taxon>Hymenoptera</taxon>
        <taxon>Apocrita</taxon>
        <taxon>Aculeata</taxon>
        <taxon>Apoidea</taxon>
        <taxon>Anthophila</taxon>
        <taxon>Apidae</taxon>
        <taxon>Habropoda</taxon>
    </lineage>
</organism>
<dbReference type="InterPro" id="IPR019819">
    <property type="entry name" value="Carboxylesterase_B_CS"/>
</dbReference>
<dbReference type="ESTHER" id="9hyme-a0a0l7qyp7">
    <property type="family name" value="Neuroligin"/>
</dbReference>
<feature type="region of interest" description="Disordered" evidence="4">
    <location>
        <begin position="82"/>
        <end position="120"/>
    </location>
</feature>
<protein>
    <submittedName>
        <fullName evidence="7">Neuroligin-1</fullName>
    </submittedName>
</protein>
<feature type="compositionally biased region" description="Polar residues" evidence="4">
    <location>
        <begin position="950"/>
        <end position="963"/>
    </location>
</feature>
<evidence type="ECO:0000313" key="8">
    <source>
        <dbReference type="Proteomes" id="UP000053825"/>
    </source>
</evidence>
<evidence type="ECO:0000256" key="5">
    <source>
        <dbReference type="SAM" id="Phobius"/>
    </source>
</evidence>
<dbReference type="InterPro" id="IPR002018">
    <property type="entry name" value="CarbesteraseB"/>
</dbReference>
<evidence type="ECO:0000259" key="6">
    <source>
        <dbReference type="Pfam" id="PF00135"/>
    </source>
</evidence>
<dbReference type="InterPro" id="IPR029058">
    <property type="entry name" value="AB_hydrolase_fold"/>
</dbReference>
<feature type="compositionally biased region" description="Low complexity" evidence="4">
    <location>
        <begin position="1032"/>
        <end position="1044"/>
    </location>
</feature>
<feature type="domain" description="Carboxylesterase type B" evidence="6">
    <location>
        <begin position="254"/>
        <end position="812"/>
    </location>
</feature>
<evidence type="ECO:0000313" key="7">
    <source>
        <dbReference type="EMBL" id="KOC63740.1"/>
    </source>
</evidence>
<proteinExistence type="inferred from homology"/>
<dbReference type="Pfam" id="PF00135">
    <property type="entry name" value="COesterase"/>
    <property type="match status" value="1"/>
</dbReference>
<evidence type="ECO:0000256" key="4">
    <source>
        <dbReference type="SAM" id="MobiDB-lite"/>
    </source>
</evidence>
<keyword evidence="5" id="KW-0812">Transmembrane</keyword>
<reference evidence="7 8" key="1">
    <citation type="submission" date="2015-07" db="EMBL/GenBank/DDBJ databases">
        <title>The genome of Habropoda laboriosa.</title>
        <authorList>
            <person name="Pan H."/>
            <person name="Kapheim K."/>
        </authorList>
    </citation>
    <scope>NUCLEOTIDE SEQUENCE [LARGE SCALE GENOMIC DNA]</scope>
    <source>
        <strain evidence="7">0110345459</strain>
    </source>
</reference>